<evidence type="ECO:0000259" key="2">
    <source>
        <dbReference type="Pfam" id="PF14529"/>
    </source>
</evidence>
<keyword evidence="4" id="KW-1185">Reference proteome</keyword>
<dbReference type="PANTHER" id="PTHR33332">
    <property type="entry name" value="REVERSE TRANSCRIPTASE DOMAIN-CONTAINING PROTEIN"/>
    <property type="match status" value="1"/>
</dbReference>
<dbReference type="InterPro" id="IPR036691">
    <property type="entry name" value="Endo/exonu/phosph_ase_sf"/>
</dbReference>
<evidence type="ECO:0000313" key="4">
    <source>
        <dbReference type="Proteomes" id="UP000790347"/>
    </source>
</evidence>
<dbReference type="GO" id="GO:0003824">
    <property type="term" value="F:catalytic activity"/>
    <property type="evidence" value="ECO:0007669"/>
    <property type="project" value="InterPro"/>
</dbReference>
<comment type="caution">
    <text evidence="3">The sequence shown here is derived from an EMBL/GenBank/DDBJ whole genome shotgun (WGS) entry which is preliminary data.</text>
</comment>
<protein>
    <recommendedName>
        <fullName evidence="5">Reverse transcriptase domain-containing protein</fullName>
    </recommendedName>
</protein>
<dbReference type="Proteomes" id="UP000790347">
    <property type="component" value="Unassembled WGS sequence"/>
</dbReference>
<dbReference type="Pfam" id="PF00078">
    <property type="entry name" value="RVT_1"/>
    <property type="match status" value="1"/>
</dbReference>
<reference evidence="3" key="1">
    <citation type="submission" date="2013-05" db="EMBL/GenBank/DDBJ databases">
        <authorList>
            <person name="Yim A.K.Y."/>
            <person name="Chan T.F."/>
            <person name="Ji K.M."/>
            <person name="Liu X.Y."/>
            <person name="Zhou J.W."/>
            <person name="Li R.Q."/>
            <person name="Yang K.Y."/>
            <person name="Li J."/>
            <person name="Li M."/>
            <person name="Law P.T.W."/>
            <person name="Wu Y.L."/>
            <person name="Cai Z.L."/>
            <person name="Qin H."/>
            <person name="Bao Y."/>
            <person name="Leung R.K.K."/>
            <person name="Ng P.K.S."/>
            <person name="Zou J."/>
            <person name="Zhong X.J."/>
            <person name="Ran P.X."/>
            <person name="Zhong N.S."/>
            <person name="Liu Z.G."/>
            <person name="Tsui S.K.W."/>
        </authorList>
    </citation>
    <scope>NUCLEOTIDE SEQUENCE</scope>
    <source>
        <strain evidence="3">Derf</strain>
        <tissue evidence="3">Whole organism</tissue>
    </source>
</reference>
<dbReference type="SUPFAM" id="SSF56219">
    <property type="entry name" value="DNase I-like"/>
    <property type="match status" value="1"/>
</dbReference>
<dbReference type="GO" id="GO:0071897">
    <property type="term" value="P:DNA biosynthetic process"/>
    <property type="evidence" value="ECO:0007669"/>
    <property type="project" value="UniProtKB-ARBA"/>
</dbReference>
<proteinExistence type="predicted"/>
<evidence type="ECO:0000313" key="3">
    <source>
        <dbReference type="EMBL" id="KAH9510442.1"/>
    </source>
</evidence>
<dbReference type="Gene3D" id="3.60.10.10">
    <property type="entry name" value="Endonuclease/exonuclease/phosphatase"/>
    <property type="match status" value="1"/>
</dbReference>
<accession>A0A922L0Z2</accession>
<dbReference type="InterPro" id="IPR043502">
    <property type="entry name" value="DNA/RNA_pol_sf"/>
</dbReference>
<name>A0A922L0Z2_DERFA</name>
<dbReference type="InterPro" id="IPR005135">
    <property type="entry name" value="Endo/exonuclease/phosphatase"/>
</dbReference>
<dbReference type="EMBL" id="ASGP02000004">
    <property type="protein sequence ID" value="KAH9510442.1"/>
    <property type="molecule type" value="Genomic_DNA"/>
</dbReference>
<reference evidence="3" key="2">
    <citation type="journal article" date="2022" name="Res Sq">
        <title>Comparative Genomics Reveals Insights into the Divergent Evolution of Astigmatic Mites and Household Pest Adaptations.</title>
        <authorList>
            <person name="Xiong Q."/>
            <person name="Wan A.T.-Y."/>
            <person name="Liu X.-Y."/>
            <person name="Fung C.S.-H."/>
            <person name="Xiao X."/>
            <person name="Malainual N."/>
            <person name="Hou J."/>
            <person name="Wang L."/>
            <person name="Wang M."/>
            <person name="Yang K."/>
            <person name="Cui Y."/>
            <person name="Leung E."/>
            <person name="Nong W."/>
            <person name="Shin S.-K."/>
            <person name="Au S."/>
            <person name="Jeong K.Y."/>
            <person name="Chew F.T."/>
            <person name="Hui J."/>
            <person name="Leung T.F."/>
            <person name="Tungtrongchitr A."/>
            <person name="Zhong N."/>
            <person name="Liu Z."/>
            <person name="Tsui S."/>
        </authorList>
    </citation>
    <scope>NUCLEOTIDE SEQUENCE</scope>
    <source>
        <strain evidence="3">Derf</strain>
        <tissue evidence="3">Whole organism</tissue>
    </source>
</reference>
<organism evidence="3 4">
    <name type="scientific">Dermatophagoides farinae</name>
    <name type="common">American house dust mite</name>
    <dbReference type="NCBI Taxonomy" id="6954"/>
    <lineage>
        <taxon>Eukaryota</taxon>
        <taxon>Metazoa</taxon>
        <taxon>Ecdysozoa</taxon>
        <taxon>Arthropoda</taxon>
        <taxon>Chelicerata</taxon>
        <taxon>Arachnida</taxon>
        <taxon>Acari</taxon>
        <taxon>Acariformes</taxon>
        <taxon>Sarcoptiformes</taxon>
        <taxon>Astigmata</taxon>
        <taxon>Psoroptidia</taxon>
        <taxon>Analgoidea</taxon>
        <taxon>Pyroglyphidae</taxon>
        <taxon>Dermatophagoidinae</taxon>
        <taxon>Dermatophagoides</taxon>
    </lineage>
</organism>
<dbReference type="InterPro" id="IPR000477">
    <property type="entry name" value="RT_dom"/>
</dbReference>
<feature type="domain" description="Reverse transcriptase" evidence="1">
    <location>
        <begin position="419"/>
        <end position="535"/>
    </location>
</feature>
<dbReference type="SUPFAM" id="SSF56672">
    <property type="entry name" value="DNA/RNA polymerases"/>
    <property type="match status" value="1"/>
</dbReference>
<sequence length="782" mass="90795">MQNIPDILALQEPYVFKNRVPFPLSSRMFHSNMLDNVIYCSIIILNKSLIVKKLDNFTNSFATAILIQTKLSSLVFVNIYLHSNIFCDIHQNYFTSILSTYSNLPIIFCGDFNARNPYWNDSTTNRNGYKFKEVITSHNLIVLNDKSKTCRNASIIDLTITNSKAYSYITNWNVTRLTEISDHETINFNISSPNDEFGRHYIKSTWKFVENNMQNFVDNINPDKIQELNLLINNCHDSFDIDLVISKLSKIYIEAAYLSLPVRKSSSFPKKFSWWTPNLEAQKRHFHYIKNLYYRRDPRVSEDEYKIIRNNYTRSIRLAKRESFRSFLEDAESNTHYGNTFKLIKSLLNKVNNQIPMIDQVSTSSKPVVMNQMLNALFPDDVTSNDNMVARNIRNHHFNFNNLISTTSANFNYGDFSIWKTLTNGCPQGGALSPLLWIILLNNLLVSYNIPNSKIVAFADDITIICWASSIIELTGKIKTCIEYVENWCDNRKLSINHSKTNILYLFNNSKPIINLNNGTSIHPCDTMKILGLTFGNHRHRNKLNFTPHILNTTNKIQRISNILFALIGNTWGISHKKRVNLYKGMIRPAIMYGYQIWGDKLIVKTKNKLNSIQHHILLKSIYAYQTVSCNIVCILNNVEKLTDYIDSSLITYKIQDKAVRKIVMALRKKHSINNYFNHVNDNFKSFFPTSHIPYFFKPNFFNVQFITGHGLFMSYLHRINVKPSPACECGHSYQDPSHILFNCSLHRQFQHNISSPSEFMLNKCNLSLFNNFCKGYIISHY</sequence>
<gene>
    <name evidence="3" type="ORF">DERF_008961</name>
</gene>
<feature type="domain" description="Endonuclease/exonuclease/phosphatase" evidence="2">
    <location>
        <begin position="75"/>
        <end position="186"/>
    </location>
</feature>
<evidence type="ECO:0000259" key="1">
    <source>
        <dbReference type="Pfam" id="PF00078"/>
    </source>
</evidence>
<dbReference type="AlphaFoldDB" id="A0A922L0Z2"/>
<dbReference type="Pfam" id="PF14529">
    <property type="entry name" value="Exo_endo_phos_2"/>
    <property type="match status" value="1"/>
</dbReference>
<evidence type="ECO:0008006" key="5">
    <source>
        <dbReference type="Google" id="ProtNLM"/>
    </source>
</evidence>